<organism evidence="24 25">
    <name type="scientific">Aneurinibacillus soli</name>
    <dbReference type="NCBI Taxonomy" id="1500254"/>
    <lineage>
        <taxon>Bacteria</taxon>
        <taxon>Bacillati</taxon>
        <taxon>Bacillota</taxon>
        <taxon>Bacilli</taxon>
        <taxon>Bacillales</taxon>
        <taxon>Paenibacillaceae</taxon>
        <taxon>Aneurinibacillus group</taxon>
        <taxon>Aneurinibacillus</taxon>
    </lineage>
</organism>
<evidence type="ECO:0000256" key="16">
    <source>
        <dbReference type="ARBA" id="ARBA00023209"/>
    </source>
</evidence>
<keyword evidence="25" id="KW-1185">Reference proteome</keyword>
<gene>
    <name evidence="24" type="primary">cdsA</name>
    <name evidence="24" type="ORF">CB4_01879</name>
</gene>
<evidence type="ECO:0000256" key="3">
    <source>
        <dbReference type="ARBA" id="ARBA00005119"/>
    </source>
</evidence>
<dbReference type="Proteomes" id="UP000217696">
    <property type="component" value="Chromosome"/>
</dbReference>
<dbReference type="PANTHER" id="PTHR46382">
    <property type="entry name" value="PHOSPHATIDATE CYTIDYLYLTRANSFERASE"/>
    <property type="match status" value="1"/>
</dbReference>
<evidence type="ECO:0000256" key="17">
    <source>
        <dbReference type="ARBA" id="ARBA00023264"/>
    </source>
</evidence>
<sequence length="257" mass="28177">MKTRIITGIVGAAGFLLLLYLGSVWYTALVFFLATLAYFELMRMKQIAITDVHGIMGLFFTWLIVLPGWMWNGDLLRTDYLFLFVLLLLFLTVASKNRIEYPDVAYVLLGCLYVGFGFHYINVTRIENGLAVTLAVLFSIWATDSGAYFVGKAVGKTKLWPAISPNKTVEGSMGGIVLAMLVMVLFAVGGVVTLMQALLMGGVIAISGQIGDLIESAVKRTFNVKDSGTFLPGHGGVLDRCDSWIIVFPVLHVLHLL</sequence>
<evidence type="ECO:0000256" key="12">
    <source>
        <dbReference type="ARBA" id="ARBA00022695"/>
    </source>
</evidence>
<evidence type="ECO:0000256" key="5">
    <source>
        <dbReference type="ARBA" id="ARBA00010185"/>
    </source>
</evidence>
<comment type="pathway">
    <text evidence="3">Phospholipid metabolism; CDP-diacylglycerol biosynthesis; CDP-diacylglycerol from sn-glycerol 3-phosphate: step 3/3.</text>
</comment>
<evidence type="ECO:0000256" key="11">
    <source>
        <dbReference type="ARBA" id="ARBA00022692"/>
    </source>
</evidence>
<keyword evidence="9" id="KW-0444">Lipid biosynthesis</keyword>
<evidence type="ECO:0000256" key="4">
    <source>
        <dbReference type="ARBA" id="ARBA00005189"/>
    </source>
</evidence>
<dbReference type="GO" id="GO:0016024">
    <property type="term" value="P:CDP-diacylglycerol biosynthetic process"/>
    <property type="evidence" value="ECO:0007669"/>
    <property type="project" value="TreeGrafter"/>
</dbReference>
<evidence type="ECO:0000256" key="18">
    <source>
        <dbReference type="ARBA" id="ARBA00029893"/>
    </source>
</evidence>
<dbReference type="EC" id="2.7.7.41" evidence="6"/>
<evidence type="ECO:0000256" key="1">
    <source>
        <dbReference type="ARBA" id="ARBA00001698"/>
    </source>
</evidence>
<evidence type="ECO:0000256" key="2">
    <source>
        <dbReference type="ARBA" id="ARBA00004651"/>
    </source>
</evidence>
<dbReference type="GO" id="GO:0004605">
    <property type="term" value="F:phosphatidate cytidylyltransferase activity"/>
    <property type="evidence" value="ECO:0007669"/>
    <property type="project" value="UniProtKB-EC"/>
</dbReference>
<dbReference type="OrthoDB" id="9799199at2"/>
<accession>A0A0U4WG87</accession>
<name>A0A0U4WG87_9BACL</name>
<keyword evidence="14" id="KW-0443">Lipid metabolism</keyword>
<dbReference type="AlphaFoldDB" id="A0A0U4WG87"/>
<reference evidence="24 25" key="1">
    <citation type="submission" date="2015-12" db="EMBL/GenBank/DDBJ databases">
        <title>Genome sequence of Aneurinibacillus soli.</title>
        <authorList>
            <person name="Lee J.S."/>
            <person name="Lee K.C."/>
            <person name="Kim K.K."/>
            <person name="Lee B.W."/>
        </authorList>
    </citation>
    <scope>NUCLEOTIDE SEQUENCE [LARGE SCALE GENOMIC DNA]</scope>
    <source>
        <strain evidence="24 25">CB4</strain>
    </source>
</reference>
<dbReference type="KEGG" id="asoc:CB4_01879"/>
<dbReference type="PANTHER" id="PTHR46382:SF1">
    <property type="entry name" value="PHOSPHATIDATE CYTIDYLYLTRANSFERASE"/>
    <property type="match status" value="1"/>
</dbReference>
<keyword evidence="17" id="KW-1208">Phospholipid metabolism</keyword>
<protein>
    <recommendedName>
        <fullName evidence="7">Phosphatidate cytidylyltransferase</fullName>
        <ecNumber evidence="6">2.7.7.41</ecNumber>
    </recommendedName>
    <alternativeName>
        <fullName evidence="20">CDP-DAG synthase</fullName>
    </alternativeName>
    <alternativeName>
        <fullName evidence="22">CDP-DG synthase</fullName>
    </alternativeName>
    <alternativeName>
        <fullName evidence="18">CDP-diacylglycerol synthase</fullName>
    </alternativeName>
    <alternativeName>
        <fullName evidence="21">CDP-diglyceride pyrophosphorylase</fullName>
    </alternativeName>
    <alternativeName>
        <fullName evidence="23">CDP-diglyceride synthase</fullName>
    </alternativeName>
    <alternativeName>
        <fullName evidence="19">CTP:phosphatidate cytidylyltransferase</fullName>
    </alternativeName>
</protein>
<dbReference type="GO" id="GO:0005886">
    <property type="term" value="C:plasma membrane"/>
    <property type="evidence" value="ECO:0007669"/>
    <property type="project" value="UniProtKB-SubCell"/>
</dbReference>
<keyword evidence="8" id="KW-1003">Cell membrane</keyword>
<evidence type="ECO:0000313" key="25">
    <source>
        <dbReference type="Proteomes" id="UP000217696"/>
    </source>
</evidence>
<evidence type="ECO:0000256" key="9">
    <source>
        <dbReference type="ARBA" id="ARBA00022516"/>
    </source>
</evidence>
<evidence type="ECO:0000256" key="7">
    <source>
        <dbReference type="ARBA" id="ARBA00019373"/>
    </source>
</evidence>
<keyword evidence="16" id="KW-0594">Phospholipid biosynthesis</keyword>
<keyword evidence="15" id="KW-0472">Membrane</keyword>
<dbReference type="RefSeq" id="WP_096465250.1">
    <property type="nucleotide sequence ID" value="NZ_QJSZ01000002.1"/>
</dbReference>
<evidence type="ECO:0000256" key="13">
    <source>
        <dbReference type="ARBA" id="ARBA00022989"/>
    </source>
</evidence>
<dbReference type="Pfam" id="PF01148">
    <property type="entry name" value="CTP_transf_1"/>
    <property type="match status" value="1"/>
</dbReference>
<evidence type="ECO:0000256" key="20">
    <source>
        <dbReference type="ARBA" id="ARBA00032253"/>
    </source>
</evidence>
<comment type="pathway">
    <text evidence="4">Lipid metabolism.</text>
</comment>
<evidence type="ECO:0000313" key="24">
    <source>
        <dbReference type="EMBL" id="BAU27705.1"/>
    </source>
</evidence>
<keyword evidence="10 24" id="KW-0808">Transferase</keyword>
<comment type="catalytic activity">
    <reaction evidence="1">
        <text>a 1,2-diacyl-sn-glycero-3-phosphate + CTP + H(+) = a CDP-1,2-diacyl-sn-glycerol + diphosphate</text>
        <dbReference type="Rhea" id="RHEA:16229"/>
        <dbReference type="ChEBI" id="CHEBI:15378"/>
        <dbReference type="ChEBI" id="CHEBI:33019"/>
        <dbReference type="ChEBI" id="CHEBI:37563"/>
        <dbReference type="ChEBI" id="CHEBI:58332"/>
        <dbReference type="ChEBI" id="CHEBI:58608"/>
        <dbReference type="EC" id="2.7.7.41"/>
    </reaction>
</comment>
<keyword evidence="13" id="KW-1133">Transmembrane helix</keyword>
<evidence type="ECO:0000256" key="21">
    <source>
        <dbReference type="ARBA" id="ARBA00032396"/>
    </source>
</evidence>
<keyword evidence="11" id="KW-0812">Transmembrane</keyword>
<dbReference type="EMBL" id="AP017312">
    <property type="protein sequence ID" value="BAU27705.1"/>
    <property type="molecule type" value="Genomic_DNA"/>
</dbReference>
<proteinExistence type="inferred from homology"/>
<evidence type="ECO:0000256" key="8">
    <source>
        <dbReference type="ARBA" id="ARBA00022475"/>
    </source>
</evidence>
<evidence type="ECO:0000256" key="15">
    <source>
        <dbReference type="ARBA" id="ARBA00023136"/>
    </source>
</evidence>
<evidence type="ECO:0000256" key="6">
    <source>
        <dbReference type="ARBA" id="ARBA00012487"/>
    </source>
</evidence>
<evidence type="ECO:0000256" key="14">
    <source>
        <dbReference type="ARBA" id="ARBA00023098"/>
    </source>
</evidence>
<evidence type="ECO:0000256" key="10">
    <source>
        <dbReference type="ARBA" id="ARBA00022679"/>
    </source>
</evidence>
<evidence type="ECO:0000256" key="19">
    <source>
        <dbReference type="ARBA" id="ARBA00031825"/>
    </source>
</evidence>
<evidence type="ECO:0000256" key="23">
    <source>
        <dbReference type="ARBA" id="ARBA00033406"/>
    </source>
</evidence>
<evidence type="ECO:0000256" key="22">
    <source>
        <dbReference type="ARBA" id="ARBA00032743"/>
    </source>
</evidence>
<comment type="subcellular location">
    <subcellularLocation>
        <location evidence="2">Cell membrane</location>
        <topology evidence="2">Multi-pass membrane protein</topology>
    </subcellularLocation>
</comment>
<comment type="similarity">
    <text evidence="5">Belongs to the CDS family.</text>
</comment>
<keyword evidence="12 24" id="KW-0548">Nucleotidyltransferase</keyword>